<keyword evidence="3" id="KW-0805">Transcription regulation</keyword>
<dbReference type="OrthoDB" id="5297525at2"/>
<evidence type="ECO:0000256" key="2">
    <source>
        <dbReference type="ARBA" id="ARBA00023012"/>
    </source>
</evidence>
<accession>A0A433XAL3</accession>
<protein>
    <submittedName>
        <fullName evidence="10">Response regulator transcription factor</fullName>
    </submittedName>
</protein>
<evidence type="ECO:0000259" key="9">
    <source>
        <dbReference type="PROSITE" id="PS51755"/>
    </source>
</evidence>
<evidence type="ECO:0000256" key="1">
    <source>
        <dbReference type="ARBA" id="ARBA00022553"/>
    </source>
</evidence>
<dbReference type="RefSeq" id="WP_127188340.1">
    <property type="nucleotide sequence ID" value="NZ_RZNJ01000003.1"/>
</dbReference>
<evidence type="ECO:0000313" key="11">
    <source>
        <dbReference type="Proteomes" id="UP000281547"/>
    </source>
</evidence>
<comment type="caution">
    <text evidence="10">The sequence shown here is derived from an EMBL/GenBank/DDBJ whole genome shotgun (WGS) entry which is preliminary data.</text>
</comment>
<dbReference type="PANTHER" id="PTHR48111:SF37">
    <property type="entry name" value="RESPONSE REGULATOR PROTEIN CARR"/>
    <property type="match status" value="1"/>
</dbReference>
<dbReference type="GO" id="GO:0000976">
    <property type="term" value="F:transcription cis-regulatory region binding"/>
    <property type="evidence" value="ECO:0007669"/>
    <property type="project" value="TreeGrafter"/>
</dbReference>
<dbReference type="InterPro" id="IPR001867">
    <property type="entry name" value="OmpR/PhoB-type_DNA-bd"/>
</dbReference>
<dbReference type="Gene3D" id="6.10.250.690">
    <property type="match status" value="1"/>
</dbReference>
<dbReference type="PROSITE" id="PS50110">
    <property type="entry name" value="RESPONSE_REGULATORY"/>
    <property type="match status" value="1"/>
</dbReference>
<evidence type="ECO:0000256" key="6">
    <source>
        <dbReference type="PROSITE-ProRule" id="PRU00169"/>
    </source>
</evidence>
<dbReference type="Pfam" id="PF00072">
    <property type="entry name" value="Response_reg"/>
    <property type="match status" value="1"/>
</dbReference>
<name>A0A433XAL3_9HYPH</name>
<feature type="DNA-binding region" description="OmpR/PhoB-type" evidence="7">
    <location>
        <begin position="124"/>
        <end position="218"/>
    </location>
</feature>
<feature type="domain" description="OmpR/PhoB-type" evidence="9">
    <location>
        <begin position="124"/>
        <end position="218"/>
    </location>
</feature>
<keyword evidence="4 7" id="KW-0238">DNA-binding</keyword>
<evidence type="ECO:0000256" key="3">
    <source>
        <dbReference type="ARBA" id="ARBA00023015"/>
    </source>
</evidence>
<dbReference type="GO" id="GO:0006355">
    <property type="term" value="P:regulation of DNA-templated transcription"/>
    <property type="evidence" value="ECO:0007669"/>
    <property type="project" value="InterPro"/>
</dbReference>
<dbReference type="FunFam" id="3.40.50.2300:FF:000002">
    <property type="entry name" value="DNA-binding response regulator PhoP"/>
    <property type="match status" value="1"/>
</dbReference>
<dbReference type="GO" id="GO:0032993">
    <property type="term" value="C:protein-DNA complex"/>
    <property type="evidence" value="ECO:0007669"/>
    <property type="project" value="TreeGrafter"/>
</dbReference>
<proteinExistence type="predicted"/>
<gene>
    <name evidence="10" type="ORF">EMQ25_09460</name>
</gene>
<dbReference type="PANTHER" id="PTHR48111">
    <property type="entry name" value="REGULATOR OF RPOS"/>
    <property type="match status" value="1"/>
</dbReference>
<dbReference type="CDD" id="cd00383">
    <property type="entry name" value="trans_reg_C"/>
    <property type="match status" value="1"/>
</dbReference>
<keyword evidence="1 6" id="KW-0597">Phosphoprotein</keyword>
<dbReference type="InterPro" id="IPR011006">
    <property type="entry name" value="CheY-like_superfamily"/>
</dbReference>
<feature type="modified residue" description="4-aspartylphosphate" evidence="6">
    <location>
        <position position="51"/>
    </location>
</feature>
<keyword evidence="2" id="KW-0902">Two-component regulatory system</keyword>
<keyword evidence="5" id="KW-0804">Transcription</keyword>
<dbReference type="Gene3D" id="3.40.50.2300">
    <property type="match status" value="1"/>
</dbReference>
<dbReference type="PROSITE" id="PS51755">
    <property type="entry name" value="OMPR_PHOB"/>
    <property type="match status" value="1"/>
</dbReference>
<dbReference type="GO" id="GO:0000156">
    <property type="term" value="F:phosphorelay response regulator activity"/>
    <property type="evidence" value="ECO:0007669"/>
    <property type="project" value="TreeGrafter"/>
</dbReference>
<feature type="domain" description="Response regulatory" evidence="8">
    <location>
        <begin position="2"/>
        <end position="116"/>
    </location>
</feature>
<dbReference type="SMART" id="SM00862">
    <property type="entry name" value="Trans_reg_C"/>
    <property type="match status" value="1"/>
</dbReference>
<evidence type="ECO:0000259" key="8">
    <source>
        <dbReference type="PROSITE" id="PS50110"/>
    </source>
</evidence>
<evidence type="ECO:0000256" key="7">
    <source>
        <dbReference type="PROSITE-ProRule" id="PRU01091"/>
    </source>
</evidence>
<evidence type="ECO:0000256" key="4">
    <source>
        <dbReference type="ARBA" id="ARBA00023125"/>
    </source>
</evidence>
<dbReference type="SMART" id="SM00448">
    <property type="entry name" value="REC"/>
    <property type="match status" value="1"/>
</dbReference>
<dbReference type="Pfam" id="PF00486">
    <property type="entry name" value="Trans_reg_C"/>
    <property type="match status" value="1"/>
</dbReference>
<dbReference type="SUPFAM" id="SSF52172">
    <property type="entry name" value="CheY-like"/>
    <property type="match status" value="1"/>
</dbReference>
<dbReference type="GO" id="GO:0005829">
    <property type="term" value="C:cytosol"/>
    <property type="evidence" value="ECO:0007669"/>
    <property type="project" value="TreeGrafter"/>
</dbReference>
<dbReference type="AlphaFoldDB" id="A0A433XAL3"/>
<dbReference type="Proteomes" id="UP000281547">
    <property type="component" value="Unassembled WGS sequence"/>
</dbReference>
<dbReference type="InterPro" id="IPR036388">
    <property type="entry name" value="WH-like_DNA-bd_sf"/>
</dbReference>
<dbReference type="Gene3D" id="1.10.10.10">
    <property type="entry name" value="Winged helix-like DNA-binding domain superfamily/Winged helix DNA-binding domain"/>
    <property type="match status" value="1"/>
</dbReference>
<keyword evidence="11" id="KW-1185">Reference proteome</keyword>
<organism evidence="10 11">
    <name type="scientific">Arsenicitalea aurantiaca</name>
    <dbReference type="NCBI Taxonomy" id="1783274"/>
    <lineage>
        <taxon>Bacteria</taxon>
        <taxon>Pseudomonadati</taxon>
        <taxon>Pseudomonadota</taxon>
        <taxon>Alphaproteobacteria</taxon>
        <taxon>Hyphomicrobiales</taxon>
        <taxon>Devosiaceae</taxon>
        <taxon>Arsenicitalea</taxon>
    </lineage>
</organism>
<evidence type="ECO:0000313" key="10">
    <source>
        <dbReference type="EMBL" id="RUT31094.1"/>
    </source>
</evidence>
<sequence length="221" mass="24856">MRVLIAEDDARIADTLVAALASAGFVAEVEADGEIAHYRGENERFDAVLLDLGLPRLDGLTLLKRWRKADIQVPVLILTARGQWEERVEGIEAGADDYVVKPFRVEEVVARVKALIRRAGGHASARIAIGDLMLDTQMMRVTRNGFPINLTRQEYRLVAFLAHQRGRVVSQMEIVEHLYAQDFDRASNSVEVLVGRVRRRLGSDIIRTRRGFGYYIGDEAE</sequence>
<reference evidence="10 11" key="1">
    <citation type="journal article" date="2016" name="Int. J. Syst. Evol. Microbiol.">
        <title>Arsenicitalea aurantiaca gen. nov., sp. nov., a new member of the family Hyphomicrobiaceae, isolated from high-arsenic sediment.</title>
        <authorList>
            <person name="Mu Y."/>
            <person name="Zhou L."/>
            <person name="Zeng X.C."/>
            <person name="Liu L."/>
            <person name="Pan Y."/>
            <person name="Chen X."/>
            <person name="Wang J."/>
            <person name="Li S."/>
            <person name="Li W.J."/>
            <person name="Wang Y."/>
        </authorList>
    </citation>
    <scope>NUCLEOTIDE SEQUENCE [LARGE SCALE GENOMIC DNA]</scope>
    <source>
        <strain evidence="10 11">42-50</strain>
    </source>
</reference>
<dbReference type="EMBL" id="RZNJ01000003">
    <property type="protein sequence ID" value="RUT31094.1"/>
    <property type="molecule type" value="Genomic_DNA"/>
</dbReference>
<dbReference type="InterPro" id="IPR001789">
    <property type="entry name" value="Sig_transdc_resp-reg_receiver"/>
</dbReference>
<evidence type="ECO:0000256" key="5">
    <source>
        <dbReference type="ARBA" id="ARBA00023163"/>
    </source>
</evidence>
<dbReference type="InterPro" id="IPR039420">
    <property type="entry name" value="WalR-like"/>
</dbReference>